<feature type="compositionally biased region" description="Basic and acidic residues" evidence="1">
    <location>
        <begin position="1"/>
        <end position="11"/>
    </location>
</feature>
<feature type="region of interest" description="Disordered" evidence="1">
    <location>
        <begin position="1"/>
        <end position="44"/>
    </location>
</feature>
<feature type="region of interest" description="Disordered" evidence="1">
    <location>
        <begin position="140"/>
        <end position="232"/>
    </location>
</feature>
<accession>A0A1V9XHC2</accession>
<reference evidence="2 3" key="1">
    <citation type="journal article" date="2017" name="Gigascience">
        <title>Draft genome of the honey bee ectoparasitic mite, Tropilaelaps mercedesae, is shaped by the parasitic life history.</title>
        <authorList>
            <person name="Dong X."/>
            <person name="Armstrong S.D."/>
            <person name="Xia D."/>
            <person name="Makepeace B.L."/>
            <person name="Darby A.C."/>
            <person name="Kadowaki T."/>
        </authorList>
    </citation>
    <scope>NUCLEOTIDE SEQUENCE [LARGE SCALE GENOMIC DNA]</scope>
    <source>
        <strain evidence="2">Wuxi-XJTLU</strain>
    </source>
</reference>
<sequence length="366" mass="39743">MVGKAQGERRGGNRRPPHTAGAGRPNNWPKSGERTNESCGSGKEEYDLNRWRRRGLLAAVVKWEDKGSFDLIIGFDLVDMMLSKPTIRFRQSTAYSAMYVHSLEEKERRHRIHRDQLLRKKRYLERLRDQMGFGSLVTLSQNHSTHNGHPSTSVGSASPRSPRSPASPFAPQLLTPPHSSCGNESPPPSSTTTTASAGSCVKRRSVSECSTQSSQSTGSAAESGPSLSGNDGCIEEKGNAKMSYRFMHCLRMPMSLCQQIRRPGPPPGRHPAGQGALRPLLLLLKALSPSAGWRVGALSKSHVVNSQPRAAVVAMPPPPHAAPLYTEGGPLGAKPLLSPQLPWRPPSPLVGLQQQIPHLLCLSVHT</sequence>
<keyword evidence="3" id="KW-1185">Reference proteome</keyword>
<feature type="compositionally biased region" description="Polar residues" evidence="1">
    <location>
        <begin position="140"/>
        <end position="155"/>
    </location>
</feature>
<evidence type="ECO:0000313" key="2">
    <source>
        <dbReference type="EMBL" id="OQR72935.1"/>
    </source>
</evidence>
<evidence type="ECO:0000256" key="1">
    <source>
        <dbReference type="SAM" id="MobiDB-lite"/>
    </source>
</evidence>
<dbReference type="Proteomes" id="UP000192247">
    <property type="component" value="Unassembled WGS sequence"/>
</dbReference>
<gene>
    <name evidence="2" type="ORF">BIW11_01216</name>
</gene>
<protein>
    <submittedName>
        <fullName evidence="2">Max-interacting protein 1-like</fullName>
    </submittedName>
</protein>
<feature type="compositionally biased region" description="Low complexity" evidence="1">
    <location>
        <begin position="156"/>
        <end position="171"/>
    </location>
</feature>
<proteinExistence type="predicted"/>
<feature type="compositionally biased region" description="Low complexity" evidence="1">
    <location>
        <begin position="207"/>
        <end position="224"/>
    </location>
</feature>
<organism evidence="2 3">
    <name type="scientific">Tropilaelaps mercedesae</name>
    <dbReference type="NCBI Taxonomy" id="418985"/>
    <lineage>
        <taxon>Eukaryota</taxon>
        <taxon>Metazoa</taxon>
        <taxon>Ecdysozoa</taxon>
        <taxon>Arthropoda</taxon>
        <taxon>Chelicerata</taxon>
        <taxon>Arachnida</taxon>
        <taxon>Acari</taxon>
        <taxon>Parasitiformes</taxon>
        <taxon>Mesostigmata</taxon>
        <taxon>Gamasina</taxon>
        <taxon>Dermanyssoidea</taxon>
        <taxon>Laelapidae</taxon>
        <taxon>Tropilaelaps</taxon>
    </lineage>
</organism>
<feature type="compositionally biased region" description="Basic and acidic residues" evidence="1">
    <location>
        <begin position="31"/>
        <end position="44"/>
    </location>
</feature>
<name>A0A1V9XHC2_9ACAR</name>
<dbReference type="InParanoid" id="A0A1V9XHC2"/>
<dbReference type="AlphaFoldDB" id="A0A1V9XHC2"/>
<evidence type="ECO:0000313" key="3">
    <source>
        <dbReference type="Proteomes" id="UP000192247"/>
    </source>
</evidence>
<dbReference type="EMBL" id="MNPL01010787">
    <property type="protein sequence ID" value="OQR72935.1"/>
    <property type="molecule type" value="Genomic_DNA"/>
</dbReference>
<comment type="caution">
    <text evidence="2">The sequence shown here is derived from an EMBL/GenBank/DDBJ whole genome shotgun (WGS) entry which is preliminary data.</text>
</comment>